<organism evidence="7 8">
    <name type="scientific">SAR86 cluster bacterium</name>
    <dbReference type="NCBI Taxonomy" id="2030880"/>
    <lineage>
        <taxon>Bacteria</taxon>
        <taxon>Pseudomonadati</taxon>
        <taxon>Pseudomonadota</taxon>
        <taxon>Gammaproteobacteria</taxon>
        <taxon>SAR86 cluster</taxon>
    </lineage>
</organism>
<reference evidence="8" key="1">
    <citation type="submission" date="2017-08" db="EMBL/GenBank/DDBJ databases">
        <title>A dynamic microbial community with high functional redundancy inhabits the cold, oxic subseafloor aquifer.</title>
        <authorList>
            <person name="Tully B.J."/>
            <person name="Wheat C.G."/>
            <person name="Glazer B.T."/>
            <person name="Huber J.A."/>
        </authorList>
    </citation>
    <scope>NUCLEOTIDE SEQUENCE [LARGE SCALE GENOMIC DNA]</scope>
</reference>
<evidence type="ECO:0000256" key="3">
    <source>
        <dbReference type="ARBA" id="ARBA00015262"/>
    </source>
</evidence>
<gene>
    <name evidence="7" type="primary">moaB</name>
    <name evidence="7" type="ORF">COA96_01270</name>
</gene>
<dbReference type="SUPFAM" id="SSF53218">
    <property type="entry name" value="Molybdenum cofactor biosynthesis proteins"/>
    <property type="match status" value="1"/>
</dbReference>
<dbReference type="InterPro" id="IPR001453">
    <property type="entry name" value="MoaB/Mog_dom"/>
</dbReference>
<evidence type="ECO:0000256" key="5">
    <source>
        <dbReference type="PIRNR" id="PIRNR006443"/>
    </source>
</evidence>
<dbReference type="Pfam" id="PF00994">
    <property type="entry name" value="MoCF_biosynth"/>
    <property type="match status" value="1"/>
</dbReference>
<dbReference type="Gene3D" id="3.40.980.10">
    <property type="entry name" value="MoaB/Mog-like domain"/>
    <property type="match status" value="1"/>
</dbReference>
<evidence type="ECO:0000256" key="2">
    <source>
        <dbReference type="ARBA" id="ARBA00006112"/>
    </source>
</evidence>
<dbReference type="PIRSF" id="PIRSF006443">
    <property type="entry name" value="MoaB"/>
    <property type="match status" value="1"/>
</dbReference>
<comment type="pathway">
    <text evidence="1 5">Cofactor biosynthesis; molybdopterin biosynthesis.</text>
</comment>
<proteinExistence type="inferred from homology"/>
<evidence type="ECO:0000313" key="7">
    <source>
        <dbReference type="EMBL" id="PCJ28497.1"/>
    </source>
</evidence>
<dbReference type="PANTHER" id="PTHR43232:SF2">
    <property type="entry name" value="MOLYBDENUM COFACTOR BIOSYNTHESIS PROTEIN B"/>
    <property type="match status" value="1"/>
</dbReference>
<dbReference type="PANTHER" id="PTHR43232">
    <property type="entry name" value="MOLYBDENUM COFACTOR BIOSYNTHESIS PROTEIN B"/>
    <property type="match status" value="1"/>
</dbReference>
<dbReference type="InterPro" id="IPR008284">
    <property type="entry name" value="MoCF_biosynth_CS"/>
</dbReference>
<comment type="caution">
    <text evidence="7">The sequence shown here is derived from an EMBL/GenBank/DDBJ whole genome shotgun (WGS) entry which is preliminary data.</text>
</comment>
<evidence type="ECO:0000259" key="6">
    <source>
        <dbReference type="SMART" id="SM00852"/>
    </source>
</evidence>
<comment type="similarity">
    <text evidence="2 5">Belongs to the MoaB/Mog family.</text>
</comment>
<dbReference type="Proteomes" id="UP000218327">
    <property type="component" value="Unassembled WGS sequence"/>
</dbReference>
<dbReference type="InterPro" id="IPR012245">
    <property type="entry name" value="MoaB"/>
</dbReference>
<dbReference type="GO" id="GO:0006777">
    <property type="term" value="P:Mo-molybdopterin cofactor biosynthetic process"/>
    <property type="evidence" value="ECO:0007669"/>
    <property type="project" value="UniProtKB-UniRule"/>
</dbReference>
<dbReference type="AlphaFoldDB" id="A0A2A5BAA4"/>
<dbReference type="PROSITE" id="PS01078">
    <property type="entry name" value="MOCF_BIOSYNTHESIS_1"/>
    <property type="match status" value="1"/>
</dbReference>
<dbReference type="InterPro" id="IPR036425">
    <property type="entry name" value="MoaB/Mog-like_dom_sf"/>
</dbReference>
<dbReference type="NCBIfam" id="TIGR00177">
    <property type="entry name" value="molyb_syn"/>
    <property type="match status" value="1"/>
</dbReference>
<dbReference type="SMART" id="SM00852">
    <property type="entry name" value="MoCF_biosynth"/>
    <property type="match status" value="1"/>
</dbReference>
<feature type="domain" description="MoaB/Mog" evidence="6">
    <location>
        <begin position="10"/>
        <end position="154"/>
    </location>
</feature>
<evidence type="ECO:0000256" key="4">
    <source>
        <dbReference type="ARBA" id="ARBA00023150"/>
    </source>
</evidence>
<dbReference type="UniPathway" id="UPA00344"/>
<evidence type="ECO:0000256" key="1">
    <source>
        <dbReference type="ARBA" id="ARBA00005046"/>
    </source>
</evidence>
<dbReference type="NCBIfam" id="TIGR02667">
    <property type="entry name" value="moaB_proteo"/>
    <property type="match status" value="1"/>
</dbReference>
<evidence type="ECO:0000313" key="8">
    <source>
        <dbReference type="Proteomes" id="UP000218327"/>
    </source>
</evidence>
<name>A0A2A5BAA4_9GAMM</name>
<protein>
    <recommendedName>
        <fullName evidence="3 5">Molybdenum cofactor biosynthesis protein B</fullName>
    </recommendedName>
</protein>
<dbReference type="EMBL" id="NVVJ01000002">
    <property type="protein sequence ID" value="PCJ28497.1"/>
    <property type="molecule type" value="Genomic_DNA"/>
</dbReference>
<dbReference type="GO" id="GO:0005829">
    <property type="term" value="C:cytosol"/>
    <property type="evidence" value="ECO:0007669"/>
    <property type="project" value="TreeGrafter"/>
</dbReference>
<dbReference type="InterPro" id="IPR013484">
    <property type="entry name" value="MoaB_proteobac"/>
</dbReference>
<keyword evidence="4 5" id="KW-0501">Molybdenum cofactor biosynthesis</keyword>
<dbReference type="CDD" id="cd00886">
    <property type="entry name" value="MogA_MoaB"/>
    <property type="match status" value="1"/>
</dbReference>
<accession>A0A2A5BAA4</accession>
<comment type="function">
    <text evidence="5">May be involved in the biosynthesis of molybdopterin.</text>
</comment>
<sequence length="167" mass="18064">MTDLSPLNISVVTVSDTRVEDTDKSGAVLTQRILSAGHNAYSKSIIKDDVYQLRAEVSALIANADIHAVLLTGGTGFTARDNTYLAIKPLLDVDIEGFGELFRQLSYEEIGSSTIQSRAFAGLANNTIIFCLPGSPGACETGWDKIISEQLNSTHKPCNFTDKLRLN</sequence>